<keyword evidence="1" id="KW-1133">Transmembrane helix</keyword>
<protein>
    <submittedName>
        <fullName evidence="2">SxtJ</fullName>
    </submittedName>
</protein>
<dbReference type="InterPro" id="IPR045781">
    <property type="entry name" value="SxtJ"/>
</dbReference>
<dbReference type="AlphaFoldDB" id="A0A7X6IAR0"/>
<evidence type="ECO:0000313" key="2">
    <source>
        <dbReference type="EMBL" id="NKE70808.1"/>
    </source>
</evidence>
<dbReference type="Pfam" id="PF19588">
    <property type="entry name" value="SxtJ"/>
    <property type="match status" value="1"/>
</dbReference>
<dbReference type="EMBL" id="VTOW01000001">
    <property type="protein sequence ID" value="NKE70808.1"/>
    <property type="molecule type" value="Genomic_DNA"/>
</dbReference>
<feature type="transmembrane region" description="Helical" evidence="1">
    <location>
        <begin position="28"/>
        <end position="48"/>
    </location>
</feature>
<keyword evidence="3" id="KW-1185">Reference proteome</keyword>
<dbReference type="RefSeq" id="WP_168059041.1">
    <property type="nucleotide sequence ID" value="NZ_VTOW01000001.1"/>
</dbReference>
<reference evidence="2 3" key="1">
    <citation type="journal article" date="2020" name="Nature">
        <title>Bacterial chemolithoautotrophy via manganese oxidation.</title>
        <authorList>
            <person name="Yu H."/>
            <person name="Leadbetter J.R."/>
        </authorList>
    </citation>
    <scope>NUCLEOTIDE SEQUENCE [LARGE SCALE GENOMIC DNA]</scope>
    <source>
        <strain evidence="2 3">Mn-1</strain>
    </source>
</reference>
<dbReference type="Proteomes" id="UP000534783">
    <property type="component" value="Unassembled WGS sequence"/>
</dbReference>
<evidence type="ECO:0000256" key="1">
    <source>
        <dbReference type="SAM" id="Phobius"/>
    </source>
</evidence>
<keyword evidence="1" id="KW-0472">Membrane</keyword>
<sequence>MAGKRRSSWIDQIVKPPPPPTVKELRSFGLLMGCFIAGLFGLLFPWLWNLKFVLWPWVVGSVFVLWASALPATLAPVFQGWMIVGGILGWINTRIILALVFYLLFFPLGRVMRLWGWDPLRRAWKKEGISYRIQSKALDRKQMERPF</sequence>
<organism evidence="2 3">
    <name type="scientific">Candidatus Manganitrophus noduliformans</name>
    <dbReference type="NCBI Taxonomy" id="2606439"/>
    <lineage>
        <taxon>Bacteria</taxon>
        <taxon>Pseudomonadati</taxon>
        <taxon>Nitrospirota</taxon>
        <taxon>Nitrospiria</taxon>
        <taxon>Candidatus Troglogloeales</taxon>
        <taxon>Candidatus Manganitrophaceae</taxon>
        <taxon>Candidatus Manganitrophus</taxon>
    </lineage>
</organism>
<keyword evidence="1" id="KW-0812">Transmembrane</keyword>
<feature type="transmembrane region" description="Helical" evidence="1">
    <location>
        <begin position="81"/>
        <end position="105"/>
    </location>
</feature>
<name>A0A7X6IAR0_9BACT</name>
<proteinExistence type="predicted"/>
<comment type="caution">
    <text evidence="2">The sequence shown here is derived from an EMBL/GenBank/DDBJ whole genome shotgun (WGS) entry which is preliminary data.</text>
</comment>
<evidence type="ECO:0000313" key="3">
    <source>
        <dbReference type="Proteomes" id="UP000534783"/>
    </source>
</evidence>
<feature type="transmembrane region" description="Helical" evidence="1">
    <location>
        <begin position="54"/>
        <end position="74"/>
    </location>
</feature>
<accession>A0A7X6IAR0</accession>
<gene>
    <name evidence="2" type="ORF">MNODULE_08665</name>
</gene>